<dbReference type="Gene3D" id="2.10.70.40">
    <property type="entry name" value="peptidoglycan hydrolase"/>
    <property type="match status" value="1"/>
</dbReference>
<organism evidence="4 5">
    <name type="scientific">Paucilactobacillus suebicus DSM 5007 = KCTC 3549</name>
    <dbReference type="NCBI Taxonomy" id="1423807"/>
    <lineage>
        <taxon>Bacteria</taxon>
        <taxon>Bacillati</taxon>
        <taxon>Bacillota</taxon>
        <taxon>Bacilli</taxon>
        <taxon>Lactobacillales</taxon>
        <taxon>Lactobacillaceae</taxon>
        <taxon>Paucilactobacillus</taxon>
    </lineage>
</organism>
<dbReference type="PANTHER" id="PTHR33308">
    <property type="entry name" value="PEPTIDOGLYCAN HYDROLASE FLGJ"/>
    <property type="match status" value="1"/>
</dbReference>
<keyword evidence="5" id="KW-1185">Reference proteome</keyword>
<comment type="similarity">
    <text evidence="1">Belongs to the glycosyl hydrolase 73 family.</text>
</comment>
<dbReference type="PATRIC" id="fig|1423807.3.peg.808"/>
<sequence>MVAVVLVLVGYGAHEIDMIYKQRIIVEKQNNYKSMFIKQIAPEAQKMDQEHHVLASVTIAQAILESDWGGSTLASKYHNLFGVKSTSTTNSKLMSTREYVDGKWVVITGRFQVYSSWADSIDAHAALLDSGTTYQGVIQSTNYTEAAKALQSEGYATDPSYASKLIDIIETYHLDKYDQ</sequence>
<comment type="caution">
    <text evidence="4">The sequence shown here is derived from an EMBL/GenBank/DDBJ whole genome shotgun (WGS) entry which is preliminary data.</text>
</comment>
<dbReference type="InterPro" id="IPR002901">
    <property type="entry name" value="MGlyc_endo_b_GlcNAc-like_dom"/>
</dbReference>
<dbReference type="Pfam" id="PF01832">
    <property type="entry name" value="Glucosaminidase"/>
    <property type="match status" value="1"/>
</dbReference>
<dbReference type="STRING" id="1423807.FD16_GL000796"/>
<dbReference type="EMBL" id="AZGF01000002">
    <property type="protein sequence ID" value="KRM13321.1"/>
    <property type="molecule type" value="Genomic_DNA"/>
</dbReference>
<name>A0A0R1WCM0_9LACO</name>
<dbReference type="OrthoDB" id="977752at2"/>
<dbReference type="InterPro" id="IPR051056">
    <property type="entry name" value="Glycosyl_Hydrolase_73"/>
</dbReference>
<dbReference type="GO" id="GO:0004040">
    <property type="term" value="F:amidase activity"/>
    <property type="evidence" value="ECO:0007669"/>
    <property type="project" value="InterPro"/>
</dbReference>
<evidence type="ECO:0000259" key="3">
    <source>
        <dbReference type="SMART" id="SM00047"/>
    </source>
</evidence>
<gene>
    <name evidence="4" type="ORF">FD16_GL000796</name>
</gene>
<accession>A0A0R1WCM0</accession>
<dbReference type="Gene3D" id="1.10.530.10">
    <property type="match status" value="1"/>
</dbReference>
<proteinExistence type="inferred from homology"/>
<protein>
    <submittedName>
        <fullName evidence="4">N-acetylmuramidase</fullName>
    </submittedName>
</protein>
<dbReference type="SMART" id="SM00047">
    <property type="entry name" value="LYZ2"/>
    <property type="match status" value="1"/>
</dbReference>
<reference evidence="4 5" key="1">
    <citation type="journal article" date="2015" name="Genome Announc.">
        <title>Expanding the biotechnology potential of lactobacilli through comparative genomics of 213 strains and associated genera.</title>
        <authorList>
            <person name="Sun Z."/>
            <person name="Harris H.M."/>
            <person name="McCann A."/>
            <person name="Guo C."/>
            <person name="Argimon S."/>
            <person name="Zhang W."/>
            <person name="Yang X."/>
            <person name="Jeffery I.B."/>
            <person name="Cooney J.C."/>
            <person name="Kagawa T.F."/>
            <person name="Liu W."/>
            <person name="Song Y."/>
            <person name="Salvetti E."/>
            <person name="Wrobel A."/>
            <person name="Rasinkangas P."/>
            <person name="Parkhill J."/>
            <person name="Rea M.C."/>
            <person name="O'Sullivan O."/>
            <person name="Ritari J."/>
            <person name="Douillard F.P."/>
            <person name="Paul Ross R."/>
            <person name="Yang R."/>
            <person name="Briner A.E."/>
            <person name="Felis G.E."/>
            <person name="de Vos W.M."/>
            <person name="Barrangou R."/>
            <person name="Klaenhammer T.R."/>
            <person name="Caufield P.W."/>
            <person name="Cui Y."/>
            <person name="Zhang H."/>
            <person name="O'Toole P.W."/>
        </authorList>
    </citation>
    <scope>NUCLEOTIDE SEQUENCE [LARGE SCALE GENOMIC DNA]</scope>
    <source>
        <strain evidence="4 5">DSM 5007</strain>
    </source>
</reference>
<evidence type="ECO:0000256" key="1">
    <source>
        <dbReference type="ARBA" id="ARBA00010266"/>
    </source>
</evidence>
<dbReference type="PANTHER" id="PTHR33308:SF10">
    <property type="entry name" value="EXO-GLUCOSAMINIDASE LYTG"/>
    <property type="match status" value="1"/>
</dbReference>
<evidence type="ECO:0000313" key="4">
    <source>
        <dbReference type="EMBL" id="KRM13321.1"/>
    </source>
</evidence>
<evidence type="ECO:0000256" key="2">
    <source>
        <dbReference type="ARBA" id="ARBA00022801"/>
    </source>
</evidence>
<dbReference type="AlphaFoldDB" id="A0A0R1WCM0"/>
<keyword evidence="2" id="KW-0378">Hydrolase</keyword>
<evidence type="ECO:0000313" key="5">
    <source>
        <dbReference type="Proteomes" id="UP000051820"/>
    </source>
</evidence>
<dbReference type="eggNOG" id="COG1705">
    <property type="taxonomic scope" value="Bacteria"/>
</dbReference>
<dbReference type="Proteomes" id="UP000051820">
    <property type="component" value="Unassembled WGS sequence"/>
</dbReference>
<feature type="domain" description="Mannosyl-glycoprotein endo-beta-N-acetylglucosamidase-like" evidence="3">
    <location>
        <begin position="25"/>
        <end position="178"/>
    </location>
</feature>